<name>A0A919C8E3_9ACTN</name>
<accession>A0A919C8E3</accession>
<feature type="region of interest" description="Disordered" evidence="1">
    <location>
        <begin position="71"/>
        <end position="119"/>
    </location>
</feature>
<comment type="caution">
    <text evidence="2">The sequence shown here is derived from an EMBL/GenBank/DDBJ whole genome shotgun (WGS) entry which is preliminary data.</text>
</comment>
<proteinExistence type="predicted"/>
<evidence type="ECO:0000313" key="3">
    <source>
        <dbReference type="Proteomes" id="UP000638353"/>
    </source>
</evidence>
<reference evidence="2" key="2">
    <citation type="submission" date="2020-09" db="EMBL/GenBank/DDBJ databases">
        <authorList>
            <person name="Sun Q."/>
            <person name="Ohkuma M."/>
        </authorList>
    </citation>
    <scope>NUCLEOTIDE SEQUENCE</scope>
    <source>
        <strain evidence="2">JCM 4637</strain>
    </source>
</reference>
<sequence length="119" mass="12401">MSATAPVFLGVIALAVGLAVLSLVAIYASMPSASRAVSPPPNDQPGRVYSCYCWDRPLRVLIVDPAATIRIDAPPDTRPASRGRHAKNPPPDHRNRPNHVSHAGADGGEGGVRPVPVAA</sequence>
<gene>
    <name evidence="2" type="ORF">GCM10010334_09950</name>
</gene>
<dbReference type="Proteomes" id="UP000638353">
    <property type="component" value="Unassembled WGS sequence"/>
</dbReference>
<evidence type="ECO:0000313" key="2">
    <source>
        <dbReference type="EMBL" id="GHC82041.1"/>
    </source>
</evidence>
<reference evidence="2" key="1">
    <citation type="journal article" date="2014" name="Int. J. Syst. Evol. Microbiol.">
        <title>Complete genome sequence of Corynebacterium casei LMG S-19264T (=DSM 44701T), isolated from a smear-ripened cheese.</title>
        <authorList>
            <consortium name="US DOE Joint Genome Institute (JGI-PGF)"/>
            <person name="Walter F."/>
            <person name="Albersmeier A."/>
            <person name="Kalinowski J."/>
            <person name="Ruckert C."/>
        </authorList>
    </citation>
    <scope>NUCLEOTIDE SEQUENCE</scope>
    <source>
        <strain evidence="2">JCM 4637</strain>
    </source>
</reference>
<dbReference type="EMBL" id="BMVC01000002">
    <property type="protein sequence ID" value="GHC82041.1"/>
    <property type="molecule type" value="Genomic_DNA"/>
</dbReference>
<protein>
    <submittedName>
        <fullName evidence="2">Uncharacterized protein</fullName>
    </submittedName>
</protein>
<evidence type="ECO:0000256" key="1">
    <source>
        <dbReference type="SAM" id="MobiDB-lite"/>
    </source>
</evidence>
<dbReference type="AlphaFoldDB" id="A0A919C8E3"/>
<organism evidence="2 3">
    <name type="scientific">Streptomyces finlayi</name>
    <dbReference type="NCBI Taxonomy" id="67296"/>
    <lineage>
        <taxon>Bacteria</taxon>
        <taxon>Bacillati</taxon>
        <taxon>Actinomycetota</taxon>
        <taxon>Actinomycetes</taxon>
        <taxon>Kitasatosporales</taxon>
        <taxon>Streptomycetaceae</taxon>
        <taxon>Streptomyces</taxon>
    </lineage>
</organism>